<dbReference type="Proteomes" id="UP001155604">
    <property type="component" value="Unassembled WGS sequence"/>
</dbReference>
<evidence type="ECO:0000256" key="6">
    <source>
        <dbReference type="ARBA" id="ARBA00023004"/>
    </source>
</evidence>
<evidence type="ECO:0000256" key="2">
    <source>
        <dbReference type="ARBA" id="ARBA00022559"/>
    </source>
</evidence>
<feature type="binding site" description="axial binding residue" evidence="9">
    <location>
        <position position="327"/>
    </location>
    <ligand>
        <name>heme</name>
        <dbReference type="ChEBI" id="CHEBI:30413"/>
    </ligand>
    <ligandPart>
        <name>Fe</name>
        <dbReference type="ChEBI" id="CHEBI:18248"/>
    </ligandPart>
</feature>
<feature type="signal peptide" evidence="10">
    <location>
        <begin position="1"/>
        <end position="27"/>
    </location>
</feature>
<dbReference type="InterPro" id="IPR020835">
    <property type="entry name" value="Catalase_sf"/>
</dbReference>
<evidence type="ECO:0000256" key="1">
    <source>
        <dbReference type="ARBA" id="ARBA00005329"/>
    </source>
</evidence>
<dbReference type="InterPro" id="IPR018028">
    <property type="entry name" value="Catalase"/>
</dbReference>
<proteinExistence type="inferred from homology"/>
<keyword evidence="10" id="KW-0732">Signal</keyword>
<feature type="domain" description="Catalase core" evidence="11">
    <location>
        <begin position="37"/>
        <end position="335"/>
    </location>
</feature>
<comment type="similarity">
    <text evidence="1 7">Belongs to the catalase family.</text>
</comment>
<gene>
    <name evidence="12" type="ORF">NE536_16185</name>
</gene>
<feature type="active site" evidence="8">
    <location>
        <position position="59"/>
    </location>
</feature>
<protein>
    <recommendedName>
        <fullName evidence="7">Catalase-related peroxidase</fullName>
        <ecNumber evidence="7">1.11.1.-</ecNumber>
    </recommendedName>
</protein>
<reference evidence="12" key="1">
    <citation type="journal article" date="2023" name="Int. J. Syst. Evol. Microbiol.">
        <title>&lt;i&gt;Shewanella septentrionalis&lt;/i&gt; sp. nov. and &lt;i&gt;Shewanella holmiensis&lt;/i&gt; sp. nov., isolated from Baltic Sea water and sediments.</title>
        <authorList>
            <person name="Martin-Rodriguez A.J."/>
            <person name="Thorell K."/>
            <person name="Joffre E."/>
            <person name="Jensie-Markopoulos S."/>
            <person name="Moore E.R.B."/>
            <person name="Sjoling A."/>
        </authorList>
    </citation>
    <scope>NUCLEOTIDE SEQUENCE</scope>
    <source>
        <strain evidence="12">SP1W3</strain>
    </source>
</reference>
<dbReference type="InterPro" id="IPR024168">
    <property type="entry name" value="Catalase_SrpA-type_pred"/>
</dbReference>
<evidence type="ECO:0000313" key="13">
    <source>
        <dbReference type="Proteomes" id="UP001155604"/>
    </source>
</evidence>
<dbReference type="EMBL" id="JAMTCC010000029">
    <property type="protein sequence ID" value="MCT7946902.1"/>
    <property type="molecule type" value="Genomic_DNA"/>
</dbReference>
<evidence type="ECO:0000256" key="9">
    <source>
        <dbReference type="PIRSR" id="PIRSR000296-2"/>
    </source>
</evidence>
<evidence type="ECO:0000256" key="4">
    <source>
        <dbReference type="ARBA" id="ARBA00022723"/>
    </source>
</evidence>
<sequence>MTPFKLTLLAKACLITGLALTSPTLVAAEKTIPELVDAVNGTPDAASREAGKKVKLRNHTKGFCTSGTFKPDPQLQQTLAIPFFNQDAIKVTARFSLGGTNPQISDKTAGRFMSLKIDGDKENLNFVTTNVPVFFASNLEDFFTFQTKVKQGAEGKQWLIDNQPSAKAFFDYVKQLPPSPSFANSRYYGVNSFLFSTQKGGAQQGETVAGKWIFEPVAGTAALSASELANLGDDFLKAELLERIKTQPAQWNLYIQLAETGDEINDPTVIWPETRQRLLVGQVVINGERDSDPQVQQCDKGIFNPLLLPKGIAASADPILNARTAAYVESFIRRQ</sequence>
<comment type="caution">
    <text evidence="12">The sequence shown here is derived from an EMBL/GenBank/DDBJ whole genome shotgun (WGS) entry which is preliminary data.</text>
</comment>
<dbReference type="PANTHER" id="PTHR11465">
    <property type="entry name" value="CATALASE"/>
    <property type="match status" value="1"/>
</dbReference>
<feature type="chain" id="PRO_5040868869" description="Catalase-related peroxidase" evidence="10">
    <location>
        <begin position="28"/>
        <end position="335"/>
    </location>
</feature>
<dbReference type="InterPro" id="IPR011614">
    <property type="entry name" value="Catalase_core"/>
</dbReference>
<dbReference type="GO" id="GO:0004096">
    <property type="term" value="F:catalase activity"/>
    <property type="evidence" value="ECO:0007669"/>
    <property type="project" value="InterPro"/>
</dbReference>
<dbReference type="GO" id="GO:0020037">
    <property type="term" value="F:heme binding"/>
    <property type="evidence" value="ECO:0007669"/>
    <property type="project" value="InterPro"/>
</dbReference>
<dbReference type="RefSeq" id="WP_261273328.1">
    <property type="nucleotide sequence ID" value="NZ_JAMTCC010000029.1"/>
</dbReference>
<dbReference type="Gene3D" id="1.20.1280.120">
    <property type="match status" value="1"/>
</dbReference>
<dbReference type="SMART" id="SM01060">
    <property type="entry name" value="Catalase"/>
    <property type="match status" value="1"/>
</dbReference>
<keyword evidence="4 7" id="KW-0479">Metal-binding</keyword>
<dbReference type="PANTHER" id="PTHR11465:SF9">
    <property type="entry name" value="CATALASE"/>
    <property type="match status" value="1"/>
</dbReference>
<accession>A0A9X2WXI9</accession>
<dbReference type="GO" id="GO:0042542">
    <property type="term" value="P:response to hydrogen peroxide"/>
    <property type="evidence" value="ECO:0007669"/>
    <property type="project" value="TreeGrafter"/>
</dbReference>
<dbReference type="CDD" id="cd08153">
    <property type="entry name" value="srpA_like"/>
    <property type="match status" value="1"/>
</dbReference>
<evidence type="ECO:0000256" key="10">
    <source>
        <dbReference type="SAM" id="SignalP"/>
    </source>
</evidence>
<dbReference type="PIRSF" id="PIRSF000296">
    <property type="entry name" value="SrpA"/>
    <property type="match status" value="1"/>
</dbReference>
<evidence type="ECO:0000313" key="12">
    <source>
        <dbReference type="EMBL" id="MCT7946902.1"/>
    </source>
</evidence>
<evidence type="ECO:0000256" key="7">
    <source>
        <dbReference type="PIRNR" id="PIRNR000296"/>
    </source>
</evidence>
<keyword evidence="3 7" id="KW-0349">Heme</keyword>
<evidence type="ECO:0000259" key="11">
    <source>
        <dbReference type="SMART" id="SM01060"/>
    </source>
</evidence>
<evidence type="ECO:0000256" key="5">
    <source>
        <dbReference type="ARBA" id="ARBA00023002"/>
    </source>
</evidence>
<organism evidence="12 13">
    <name type="scientific">Shewanella septentrionalis</name>
    <dbReference type="NCBI Taxonomy" id="2952223"/>
    <lineage>
        <taxon>Bacteria</taxon>
        <taxon>Pseudomonadati</taxon>
        <taxon>Pseudomonadota</taxon>
        <taxon>Gammaproteobacteria</taxon>
        <taxon>Alteromonadales</taxon>
        <taxon>Shewanellaceae</taxon>
        <taxon>Shewanella</taxon>
    </lineage>
</organism>
<dbReference type="EC" id="1.11.1.-" evidence="7"/>
<comment type="function">
    <text evidence="7">Has an organic peroxide-dependent peroxidase activity.</text>
</comment>
<dbReference type="SUPFAM" id="SSF56634">
    <property type="entry name" value="Heme-dependent catalase-like"/>
    <property type="match status" value="1"/>
</dbReference>
<evidence type="ECO:0000256" key="8">
    <source>
        <dbReference type="PIRSR" id="PIRSR000296-1"/>
    </source>
</evidence>
<keyword evidence="5 7" id="KW-0560">Oxidoreductase</keyword>
<dbReference type="GO" id="GO:0046872">
    <property type="term" value="F:metal ion binding"/>
    <property type="evidence" value="ECO:0007669"/>
    <property type="project" value="UniProtKB-KW"/>
</dbReference>
<keyword evidence="2 7" id="KW-0575">Peroxidase</keyword>
<comment type="cofactor">
    <cofactor evidence="7">
        <name>heme</name>
        <dbReference type="ChEBI" id="CHEBI:30413"/>
    </cofactor>
</comment>
<dbReference type="Pfam" id="PF00199">
    <property type="entry name" value="Catalase"/>
    <property type="match status" value="1"/>
</dbReference>
<name>A0A9X2WXI9_9GAMM</name>
<dbReference type="Gene3D" id="2.40.180.10">
    <property type="entry name" value="Catalase core domain"/>
    <property type="match status" value="1"/>
</dbReference>
<dbReference type="GO" id="GO:0005737">
    <property type="term" value="C:cytoplasm"/>
    <property type="evidence" value="ECO:0007669"/>
    <property type="project" value="TreeGrafter"/>
</dbReference>
<keyword evidence="6 7" id="KW-0408">Iron</keyword>
<keyword evidence="13" id="KW-1185">Reference proteome</keyword>
<dbReference type="PROSITE" id="PS51402">
    <property type="entry name" value="CATALASE_3"/>
    <property type="match status" value="1"/>
</dbReference>
<dbReference type="AlphaFoldDB" id="A0A9X2WXI9"/>
<evidence type="ECO:0000256" key="3">
    <source>
        <dbReference type="ARBA" id="ARBA00022617"/>
    </source>
</evidence>
<dbReference type="GO" id="GO:0042744">
    <property type="term" value="P:hydrogen peroxide catabolic process"/>
    <property type="evidence" value="ECO:0007669"/>
    <property type="project" value="TreeGrafter"/>
</dbReference>